<evidence type="ECO:0000313" key="2">
    <source>
        <dbReference type="Proteomes" id="UP000252187"/>
    </source>
</evidence>
<protein>
    <submittedName>
        <fullName evidence="1">Uncharacterized protein</fullName>
    </submittedName>
</protein>
<proteinExistence type="predicted"/>
<evidence type="ECO:0000313" key="1">
    <source>
        <dbReference type="EMBL" id="RBA29385.1"/>
    </source>
</evidence>
<dbReference type="Proteomes" id="UP000252187">
    <property type="component" value="Unassembled WGS sequence"/>
</dbReference>
<sequence>MSDTQKDSPLDFRAASLPDTALPDLNEATQRMIYASFMNMRHGEFPRINARVNDVLNSQSALLRANVYLKAADALPSSDSATDVEALAPLVAVVADAMDNALRDSMQSVKDAVFDSMRRVQLARTTPISRRDSDFLRDHAGLDDLSVLDDWSAEKEDQRRSEIAAASAVQFVADTLSREEAGKLLDVDDTNVSRRAKKGQLYAIYRDGRPRYPRWQFRGGTALPGLAPIVACLEQLELDPVSVATFMARPNDELDDHSPVDYLAAGGEPEAVVALLDAWARA</sequence>
<accession>A0A365P472</accession>
<organism evidence="1 2">
    <name type="scientific">Dietzia maris</name>
    <dbReference type="NCBI Taxonomy" id="37915"/>
    <lineage>
        <taxon>Bacteria</taxon>
        <taxon>Bacillati</taxon>
        <taxon>Actinomycetota</taxon>
        <taxon>Actinomycetes</taxon>
        <taxon>Mycobacteriales</taxon>
        <taxon>Dietziaceae</taxon>
        <taxon>Dietzia</taxon>
    </lineage>
</organism>
<dbReference type="EMBL" id="QNTT01000117">
    <property type="protein sequence ID" value="RBA29385.1"/>
    <property type="molecule type" value="Genomic_DNA"/>
</dbReference>
<gene>
    <name evidence="1" type="ORF">DQ226_18425</name>
</gene>
<name>A0A365P472_9ACTN</name>
<comment type="caution">
    <text evidence="1">The sequence shown here is derived from an EMBL/GenBank/DDBJ whole genome shotgun (WGS) entry which is preliminary data.</text>
</comment>
<reference evidence="1 2" key="1">
    <citation type="submission" date="2018-06" db="EMBL/GenBank/DDBJ databases">
        <title>Whole genome sequencing of four bacterial strains from South Shetland trench revealing bio-synthetic gene clusters.</title>
        <authorList>
            <person name="Abdel-Mageed W.M."/>
            <person name="Lehri B."/>
            <person name="Jarmusch S.A."/>
            <person name="Miranda K."/>
            <person name="Goodfellow M."/>
            <person name="Jaspars M."/>
            <person name="Karlyshev A.V."/>
        </authorList>
    </citation>
    <scope>NUCLEOTIDE SEQUENCE [LARGE SCALE GENOMIC DNA]</scope>
    <source>
        <strain evidence="1 2">SST1</strain>
    </source>
</reference>
<dbReference type="AlphaFoldDB" id="A0A365P472"/>